<proteinExistence type="predicted"/>
<sequence length="157" mass="17880">MELVKTGPGEGSQWWGVDAVQTIEVLTRDSQERCASRIPRWNRSLVSSSVTPSCEYTGQILKVKFSQSILDEYGCLVSDPMRMEINVSRKMFWKVKATTAVQNLQLCYLLIHGNLPIGRRNRFTFERAGTAQLWHVTARSDPYVLKQSSVLARWITA</sequence>
<organism evidence="1 2">
    <name type="scientific">Myodes glareolus</name>
    <name type="common">Bank vole</name>
    <name type="synonym">Clethrionomys glareolus</name>
    <dbReference type="NCBI Taxonomy" id="447135"/>
    <lineage>
        <taxon>Eukaryota</taxon>
        <taxon>Metazoa</taxon>
        <taxon>Chordata</taxon>
        <taxon>Craniata</taxon>
        <taxon>Vertebrata</taxon>
        <taxon>Euteleostomi</taxon>
        <taxon>Mammalia</taxon>
        <taxon>Eutheria</taxon>
        <taxon>Euarchontoglires</taxon>
        <taxon>Glires</taxon>
        <taxon>Rodentia</taxon>
        <taxon>Myomorpha</taxon>
        <taxon>Muroidea</taxon>
        <taxon>Cricetidae</taxon>
        <taxon>Arvicolinae</taxon>
        <taxon>Myodes</taxon>
    </lineage>
</organism>
<gene>
    <name evidence="1" type="ORF">U0070_021602</name>
</gene>
<comment type="caution">
    <text evidence="1">The sequence shown here is derived from an EMBL/GenBank/DDBJ whole genome shotgun (WGS) entry which is preliminary data.</text>
</comment>
<dbReference type="EMBL" id="JBBHLL010000149">
    <property type="protein sequence ID" value="KAK7812622.1"/>
    <property type="molecule type" value="Genomic_DNA"/>
</dbReference>
<name>A0AAW0IE56_MYOGA</name>
<evidence type="ECO:0000313" key="1">
    <source>
        <dbReference type="EMBL" id="KAK7812622.1"/>
    </source>
</evidence>
<protein>
    <submittedName>
        <fullName evidence="1">Uncharacterized protein</fullName>
    </submittedName>
</protein>
<evidence type="ECO:0000313" key="2">
    <source>
        <dbReference type="Proteomes" id="UP001488838"/>
    </source>
</evidence>
<dbReference type="Proteomes" id="UP001488838">
    <property type="component" value="Unassembled WGS sequence"/>
</dbReference>
<keyword evidence="2" id="KW-1185">Reference proteome</keyword>
<reference evidence="1 2" key="1">
    <citation type="journal article" date="2023" name="bioRxiv">
        <title>Conserved and derived expression patterns and positive selection on dental genes reveal complex evolutionary context of ever-growing rodent molars.</title>
        <authorList>
            <person name="Calamari Z.T."/>
            <person name="Song A."/>
            <person name="Cohen E."/>
            <person name="Akter M."/>
            <person name="Roy R.D."/>
            <person name="Hallikas O."/>
            <person name="Christensen M.M."/>
            <person name="Li P."/>
            <person name="Marangoni P."/>
            <person name="Jernvall J."/>
            <person name="Klein O.D."/>
        </authorList>
    </citation>
    <scope>NUCLEOTIDE SEQUENCE [LARGE SCALE GENOMIC DNA]</scope>
    <source>
        <strain evidence="1">V071</strain>
    </source>
</reference>
<dbReference type="AlphaFoldDB" id="A0AAW0IE56"/>
<accession>A0AAW0IE56</accession>